<name>A0A5J4K639_9CHLR</name>
<dbReference type="AlphaFoldDB" id="A0A5J4K639"/>
<dbReference type="Proteomes" id="UP000334820">
    <property type="component" value="Unassembled WGS sequence"/>
</dbReference>
<protein>
    <submittedName>
        <fullName evidence="1">Uncharacterized protein</fullName>
    </submittedName>
</protein>
<accession>A0A5J4K639</accession>
<keyword evidence="2" id="KW-1185">Reference proteome</keyword>
<organism evidence="1 2">
    <name type="scientific">Thermogemmatispora aurantia</name>
    <dbReference type="NCBI Taxonomy" id="2045279"/>
    <lineage>
        <taxon>Bacteria</taxon>
        <taxon>Bacillati</taxon>
        <taxon>Chloroflexota</taxon>
        <taxon>Ktedonobacteria</taxon>
        <taxon>Thermogemmatisporales</taxon>
        <taxon>Thermogemmatisporaceae</taxon>
        <taxon>Thermogemmatispora</taxon>
    </lineage>
</organism>
<dbReference type="EMBL" id="BKZV01000001">
    <property type="protein sequence ID" value="GER82201.1"/>
    <property type="molecule type" value="Genomic_DNA"/>
</dbReference>
<proteinExistence type="predicted"/>
<evidence type="ECO:0000313" key="2">
    <source>
        <dbReference type="Proteomes" id="UP000334820"/>
    </source>
</evidence>
<comment type="caution">
    <text evidence="1">The sequence shown here is derived from an EMBL/GenBank/DDBJ whole genome shotgun (WGS) entry which is preliminary data.</text>
</comment>
<reference evidence="1 2" key="1">
    <citation type="journal article" date="2019" name="Int. J. Syst. Evol. Microbiol.">
        <title>Thermogemmatispora aurantia sp. nov. and Thermogemmatispora argillosa sp. nov., within the class Ktedonobacteria, and emended description of the genus Thermogemmatispora.</title>
        <authorList>
            <person name="Zheng Y."/>
            <person name="Wang C.M."/>
            <person name="Sakai Y."/>
            <person name="Abe K."/>
            <person name="Yokota A."/>
            <person name="Yabe S."/>
        </authorList>
    </citation>
    <scope>NUCLEOTIDE SEQUENCE [LARGE SCALE GENOMIC DNA]</scope>
    <source>
        <strain evidence="1 2">A1-2</strain>
    </source>
</reference>
<evidence type="ECO:0000313" key="1">
    <source>
        <dbReference type="EMBL" id="GER82201.1"/>
    </source>
</evidence>
<gene>
    <name evidence="1" type="ORF">KTAU_08390</name>
</gene>
<sequence>MLPGLWLLNWQQIEARRRQNQVRLIASLLEREVLRAGLSFEEATDVSWALTSYALYRMLVVEQG</sequence>